<sequence length="753" mass="83951">MKFLIVFMLVIASHLSEAQVVISGKLTDVKNKPLKGASVTIVDSYDGTTTDSLGNFSFTTTETGVHILSVSLSGYAAYTSNINIEKQPIIQKIAIKELITELNAVTITAGAFEASDKKKGTVLTSLDVVTTAGSNGDVTGALKTLPGTQQVGEAEGLFVRGGSATESKIFIDGSLVNNFFYSSLPGIATRGRFNPFLFKGTVFSTGGYSALYGQALSAALILESVDLPERTEADLSISAIGVGGGIQKLAKNKKAAWGISYNYTNLALAFAVIKQRVDFFEKPLYHQFDGNFRIKTKKGGFIKYYGYGSWNRTGLRNPDIDSVGLKNAFKVENLNTFQNISWKENLGNGWKINTAISFSTNRDAIENELQDAQNNKQIFTTPSGYVFKNFNLLNNATYAQARVVFDKRLKGINVIRFGTDYFYSKEKSAYTLYNNSTFTETVTDHLNAAFAETDLYLSNKLALKAGTRLEHSTLMNHWNLAPRASLAYKLKNASQVSFAYGIFYQNPERRYLPATNNNLQFAQASHYILQYQLSNKNYTFRSELFYKKYDDLFKTSFNNNGREVVSNNNGNGYAKGIEFFWRDKKTIKDFDYWISYSYLDTKRNYLNFPGSITPSFAATHTASLVTKKFVTPWKTGFNLSYNFATGRPYYNLGFDNTQGKYIIKEQGKTINYNSLSFSLNYLPNLGKTNAKAFSVWVLSVSNVLGQNQIFGYNFSAINNNKVPSLPPSKRFVYIGCFLSFGIDRTQDAINNNL</sequence>
<proteinExistence type="inferred from homology"/>
<dbReference type="SUPFAM" id="SSF49464">
    <property type="entry name" value="Carboxypeptidase regulatory domain-like"/>
    <property type="match status" value="1"/>
</dbReference>
<accession>A0ABV8QQS1</accession>
<evidence type="ECO:0000256" key="7">
    <source>
        <dbReference type="ARBA" id="ARBA00023237"/>
    </source>
</evidence>
<evidence type="ECO:0000313" key="11">
    <source>
        <dbReference type="Proteomes" id="UP001595907"/>
    </source>
</evidence>
<dbReference type="Pfam" id="PF13715">
    <property type="entry name" value="CarbopepD_reg_2"/>
    <property type="match status" value="1"/>
</dbReference>
<name>A0ABV8QQS1_9BACT</name>
<dbReference type="InterPro" id="IPR039426">
    <property type="entry name" value="TonB-dep_rcpt-like"/>
</dbReference>
<feature type="signal peptide" evidence="9">
    <location>
        <begin position="1"/>
        <end position="18"/>
    </location>
</feature>
<keyword evidence="2 8" id="KW-0813">Transport</keyword>
<organism evidence="10 11">
    <name type="scientific">Ferruginibacter yonginensis</name>
    <dbReference type="NCBI Taxonomy" id="1310416"/>
    <lineage>
        <taxon>Bacteria</taxon>
        <taxon>Pseudomonadati</taxon>
        <taxon>Bacteroidota</taxon>
        <taxon>Chitinophagia</taxon>
        <taxon>Chitinophagales</taxon>
        <taxon>Chitinophagaceae</taxon>
        <taxon>Ferruginibacter</taxon>
    </lineage>
</organism>
<keyword evidence="7 8" id="KW-0998">Cell outer membrane</keyword>
<feature type="chain" id="PRO_5045534663" evidence="9">
    <location>
        <begin position="19"/>
        <end position="753"/>
    </location>
</feature>
<protein>
    <submittedName>
        <fullName evidence="10">Carboxypeptidase-like regulatory domain-containing protein</fullName>
    </submittedName>
</protein>
<dbReference type="InterPro" id="IPR008969">
    <property type="entry name" value="CarboxyPept-like_regulatory"/>
</dbReference>
<comment type="caution">
    <text evidence="10">The sequence shown here is derived from an EMBL/GenBank/DDBJ whole genome shotgun (WGS) entry which is preliminary data.</text>
</comment>
<dbReference type="PROSITE" id="PS52016">
    <property type="entry name" value="TONB_DEPENDENT_REC_3"/>
    <property type="match status" value="1"/>
</dbReference>
<keyword evidence="6 8" id="KW-0472">Membrane</keyword>
<dbReference type="SUPFAM" id="SSF56935">
    <property type="entry name" value="Porins"/>
    <property type="match status" value="1"/>
</dbReference>
<dbReference type="Gene3D" id="2.40.170.20">
    <property type="entry name" value="TonB-dependent receptor, beta-barrel domain"/>
    <property type="match status" value="1"/>
</dbReference>
<evidence type="ECO:0000256" key="6">
    <source>
        <dbReference type="ARBA" id="ARBA00023136"/>
    </source>
</evidence>
<reference evidence="11" key="1">
    <citation type="journal article" date="2019" name="Int. J. Syst. Evol. Microbiol.">
        <title>The Global Catalogue of Microorganisms (GCM) 10K type strain sequencing project: providing services to taxonomists for standard genome sequencing and annotation.</title>
        <authorList>
            <consortium name="The Broad Institute Genomics Platform"/>
            <consortium name="The Broad Institute Genome Sequencing Center for Infectious Disease"/>
            <person name="Wu L."/>
            <person name="Ma J."/>
        </authorList>
    </citation>
    <scope>NUCLEOTIDE SEQUENCE [LARGE SCALE GENOMIC DNA]</scope>
    <source>
        <strain evidence="11">CECT 8289</strain>
    </source>
</reference>
<dbReference type="PANTHER" id="PTHR30069:SF29">
    <property type="entry name" value="HEMOGLOBIN AND HEMOGLOBIN-HAPTOGLOBIN-BINDING PROTEIN 1-RELATED"/>
    <property type="match status" value="1"/>
</dbReference>
<evidence type="ECO:0000313" key="10">
    <source>
        <dbReference type="EMBL" id="MFC4262626.1"/>
    </source>
</evidence>
<evidence type="ECO:0000256" key="4">
    <source>
        <dbReference type="ARBA" id="ARBA00022692"/>
    </source>
</evidence>
<evidence type="ECO:0000256" key="9">
    <source>
        <dbReference type="SAM" id="SignalP"/>
    </source>
</evidence>
<evidence type="ECO:0000256" key="8">
    <source>
        <dbReference type="PROSITE-ProRule" id="PRU01360"/>
    </source>
</evidence>
<dbReference type="Gene3D" id="2.60.40.1120">
    <property type="entry name" value="Carboxypeptidase-like, regulatory domain"/>
    <property type="match status" value="1"/>
</dbReference>
<keyword evidence="5 9" id="KW-0732">Signal</keyword>
<evidence type="ECO:0000256" key="5">
    <source>
        <dbReference type="ARBA" id="ARBA00022729"/>
    </source>
</evidence>
<dbReference type="RefSeq" id="WP_379708227.1">
    <property type="nucleotide sequence ID" value="NZ_JBHSCZ010000001.1"/>
</dbReference>
<dbReference type="InterPro" id="IPR036942">
    <property type="entry name" value="Beta-barrel_TonB_sf"/>
</dbReference>
<comment type="subcellular location">
    <subcellularLocation>
        <location evidence="1 8">Cell outer membrane</location>
        <topology evidence="1 8">Multi-pass membrane protein</topology>
    </subcellularLocation>
</comment>
<evidence type="ECO:0000256" key="3">
    <source>
        <dbReference type="ARBA" id="ARBA00022452"/>
    </source>
</evidence>
<dbReference type="PANTHER" id="PTHR30069">
    <property type="entry name" value="TONB-DEPENDENT OUTER MEMBRANE RECEPTOR"/>
    <property type="match status" value="1"/>
</dbReference>
<keyword evidence="4 8" id="KW-0812">Transmembrane</keyword>
<keyword evidence="11" id="KW-1185">Reference proteome</keyword>
<comment type="similarity">
    <text evidence="8">Belongs to the TonB-dependent receptor family.</text>
</comment>
<evidence type="ECO:0000256" key="1">
    <source>
        <dbReference type="ARBA" id="ARBA00004571"/>
    </source>
</evidence>
<dbReference type="EMBL" id="JBHSCZ010000001">
    <property type="protein sequence ID" value="MFC4262626.1"/>
    <property type="molecule type" value="Genomic_DNA"/>
</dbReference>
<gene>
    <name evidence="10" type="ORF">ACFOWM_07045</name>
</gene>
<keyword evidence="3 8" id="KW-1134">Transmembrane beta strand</keyword>
<evidence type="ECO:0000256" key="2">
    <source>
        <dbReference type="ARBA" id="ARBA00022448"/>
    </source>
</evidence>
<dbReference type="Proteomes" id="UP001595907">
    <property type="component" value="Unassembled WGS sequence"/>
</dbReference>